<gene>
    <name evidence="2" type="ORF">GGP41_002657</name>
</gene>
<dbReference type="AlphaFoldDB" id="A0A8H6DWE6"/>
<evidence type="ECO:0000256" key="1">
    <source>
        <dbReference type="SAM" id="SignalP"/>
    </source>
</evidence>
<proteinExistence type="predicted"/>
<dbReference type="EMBL" id="WNKQ01000007">
    <property type="protein sequence ID" value="KAF5850398.1"/>
    <property type="molecule type" value="Genomic_DNA"/>
</dbReference>
<dbReference type="Proteomes" id="UP000624244">
    <property type="component" value="Unassembled WGS sequence"/>
</dbReference>
<reference evidence="2" key="1">
    <citation type="submission" date="2019-11" db="EMBL/GenBank/DDBJ databases">
        <title>Bipolaris sorokiniana Genome sequencing.</title>
        <authorList>
            <person name="Wang H."/>
        </authorList>
    </citation>
    <scope>NUCLEOTIDE SEQUENCE</scope>
</reference>
<comment type="caution">
    <text evidence="2">The sequence shown here is derived from an EMBL/GenBank/DDBJ whole genome shotgun (WGS) entry which is preliminary data.</text>
</comment>
<accession>A0A8H6DWE6</accession>
<evidence type="ECO:0000313" key="3">
    <source>
        <dbReference type="Proteomes" id="UP000624244"/>
    </source>
</evidence>
<protein>
    <submittedName>
        <fullName evidence="2">Uncharacterized protein</fullName>
    </submittedName>
</protein>
<organism evidence="2 3">
    <name type="scientific">Cochliobolus sativus</name>
    <name type="common">Common root rot and spot blotch fungus</name>
    <name type="synonym">Bipolaris sorokiniana</name>
    <dbReference type="NCBI Taxonomy" id="45130"/>
    <lineage>
        <taxon>Eukaryota</taxon>
        <taxon>Fungi</taxon>
        <taxon>Dikarya</taxon>
        <taxon>Ascomycota</taxon>
        <taxon>Pezizomycotina</taxon>
        <taxon>Dothideomycetes</taxon>
        <taxon>Pleosporomycetidae</taxon>
        <taxon>Pleosporales</taxon>
        <taxon>Pleosporineae</taxon>
        <taxon>Pleosporaceae</taxon>
        <taxon>Bipolaris</taxon>
    </lineage>
</organism>
<evidence type="ECO:0000313" key="2">
    <source>
        <dbReference type="EMBL" id="KAF5850398.1"/>
    </source>
</evidence>
<feature type="chain" id="PRO_5034979350" evidence="1">
    <location>
        <begin position="21"/>
        <end position="185"/>
    </location>
</feature>
<sequence length="185" mass="19970">MKIASVSLFAAGIASTGVVAAPAPMEMPSTSPNLAKRGLWFRDEWFPESGGNTIGGSTLWMLRNTWNNRFGGDFGGSLGVYDYKGVCFWGQCLFVSSEGQGRRWSGDAWGNALSRLQGVVGDSKQGLCGARINNDAYLVLIAVQHNAVSIRGQTISRMFRDTCGGDHTCHNSSEALDQDRLRSVT</sequence>
<keyword evidence="1" id="KW-0732">Signal</keyword>
<name>A0A8H6DWE6_COCSA</name>
<feature type="signal peptide" evidence="1">
    <location>
        <begin position="1"/>
        <end position="20"/>
    </location>
</feature>